<reference evidence="1" key="1">
    <citation type="submission" date="2016-08" db="EMBL/GenBank/DDBJ databases">
        <authorList>
            <person name="Seilhamer J.J."/>
        </authorList>
    </citation>
    <scope>NUCLEOTIDE SEQUENCE</scope>
    <source>
        <strain evidence="1">86</strain>
    </source>
</reference>
<sequence length="89" mass="9670">MRVVRGGGRGNALFSLLSAHIAERLERGIANTRDSASECPGNLPAQAPAQFTQFQPGDQAGGVCVVDRKKRLRQNNCDPVDQRSDPTFF</sequence>
<dbReference type="EMBL" id="FMJE01000003">
    <property type="protein sequence ID" value="SCM81479.1"/>
    <property type="molecule type" value="Genomic_DNA"/>
</dbReference>
<gene>
    <name evidence="1" type="ORF">KL86SPO_31658</name>
</gene>
<protein>
    <submittedName>
        <fullName evidence="1">Uncharacterized protein</fullName>
    </submittedName>
</protein>
<dbReference type="AlphaFoldDB" id="A0A212LVN9"/>
<evidence type="ECO:0000313" key="1">
    <source>
        <dbReference type="EMBL" id="SCM81479.1"/>
    </source>
</evidence>
<accession>A0A212LVN9</accession>
<organism evidence="1">
    <name type="scientific">uncultured Sporomusa sp</name>
    <dbReference type="NCBI Taxonomy" id="307249"/>
    <lineage>
        <taxon>Bacteria</taxon>
        <taxon>Bacillati</taxon>
        <taxon>Bacillota</taxon>
        <taxon>Negativicutes</taxon>
        <taxon>Selenomonadales</taxon>
        <taxon>Sporomusaceae</taxon>
        <taxon>Sporomusa</taxon>
        <taxon>environmental samples</taxon>
    </lineage>
</organism>
<proteinExistence type="predicted"/>
<name>A0A212LVN9_9FIRM</name>